<keyword evidence="3" id="KW-0808">Transferase</keyword>
<dbReference type="OrthoDB" id="9795746at2"/>
<name>I3IGH3_9BACT</name>
<dbReference type="EMBL" id="BAFH01000001">
    <property type="protein sequence ID" value="GAB60818.1"/>
    <property type="molecule type" value="Genomic_DNA"/>
</dbReference>
<dbReference type="SUPFAM" id="SSF53756">
    <property type="entry name" value="UDP-Glycosyltransferase/glycogen phosphorylase"/>
    <property type="match status" value="1"/>
</dbReference>
<dbReference type="PANTHER" id="PTHR45947">
    <property type="entry name" value="SULFOQUINOVOSYL TRANSFERASE SQD2"/>
    <property type="match status" value="1"/>
</dbReference>
<dbReference type="Gene3D" id="3.40.50.2000">
    <property type="entry name" value="Glycogen Phosphorylase B"/>
    <property type="match status" value="2"/>
</dbReference>
<dbReference type="Pfam" id="PF00534">
    <property type="entry name" value="Glycos_transf_1"/>
    <property type="match status" value="1"/>
</dbReference>
<dbReference type="GO" id="GO:0016757">
    <property type="term" value="F:glycosyltransferase activity"/>
    <property type="evidence" value="ECO:0007669"/>
    <property type="project" value="InterPro"/>
</dbReference>
<dbReference type="InterPro" id="IPR028098">
    <property type="entry name" value="Glyco_trans_4-like_N"/>
</dbReference>
<feature type="domain" description="Glycosyltransferase subfamily 4-like N-terminal" evidence="2">
    <location>
        <begin position="18"/>
        <end position="185"/>
    </location>
</feature>
<protein>
    <submittedName>
        <fullName evidence="3">Putative glycosyltransferase</fullName>
    </submittedName>
</protein>
<evidence type="ECO:0000259" key="2">
    <source>
        <dbReference type="Pfam" id="PF13439"/>
    </source>
</evidence>
<dbReference type="Proteomes" id="UP000002985">
    <property type="component" value="Unassembled WGS sequence"/>
</dbReference>
<dbReference type="Pfam" id="PF13439">
    <property type="entry name" value="Glyco_transf_4"/>
    <property type="match status" value="1"/>
</dbReference>
<organism evidence="3 4">
    <name type="scientific">Candidatus Jettenia caeni</name>
    <dbReference type="NCBI Taxonomy" id="247490"/>
    <lineage>
        <taxon>Bacteria</taxon>
        <taxon>Pseudomonadati</taxon>
        <taxon>Planctomycetota</taxon>
        <taxon>Candidatus Brocadiia</taxon>
        <taxon>Candidatus Brocadiales</taxon>
        <taxon>Candidatus Brocadiaceae</taxon>
        <taxon>Candidatus Jettenia</taxon>
    </lineage>
</organism>
<reference evidence="3 4" key="1">
    <citation type="journal article" date="2012" name="FEBS Lett.">
        <title>Anammox organism KSU-1 expresses a NirK-type copper-containing nitrite reductase instead of a NirS-type with cytochrome cd1.</title>
        <authorList>
            <person name="Hira D."/>
            <person name="Toh H."/>
            <person name="Migita C.T."/>
            <person name="Okubo H."/>
            <person name="Nishiyama T."/>
            <person name="Hattori M."/>
            <person name="Furukawa K."/>
            <person name="Fujii T."/>
        </authorList>
    </citation>
    <scope>NUCLEOTIDE SEQUENCE [LARGE SCALE GENOMIC DNA]</scope>
</reference>
<evidence type="ECO:0000313" key="3">
    <source>
        <dbReference type="EMBL" id="GAB60818.1"/>
    </source>
</evidence>
<accession>I3IGH3</accession>
<dbReference type="InterPro" id="IPR050194">
    <property type="entry name" value="Glycosyltransferase_grp1"/>
</dbReference>
<proteinExistence type="predicted"/>
<dbReference type="AlphaFoldDB" id="I3IGH3"/>
<dbReference type="STRING" id="247490.KSU1_A0051"/>
<evidence type="ECO:0000259" key="1">
    <source>
        <dbReference type="Pfam" id="PF00534"/>
    </source>
</evidence>
<dbReference type="eggNOG" id="COG0438">
    <property type="taxonomic scope" value="Bacteria"/>
</dbReference>
<keyword evidence="4" id="KW-1185">Reference proteome</keyword>
<feature type="domain" description="Glycosyl transferase family 1" evidence="1">
    <location>
        <begin position="194"/>
        <end position="359"/>
    </location>
</feature>
<comment type="caution">
    <text evidence="3">The sequence shown here is derived from an EMBL/GenBank/DDBJ whole genome shotgun (WGS) entry which is preliminary data.</text>
</comment>
<evidence type="ECO:0000313" key="4">
    <source>
        <dbReference type="Proteomes" id="UP000002985"/>
    </source>
</evidence>
<dbReference type="InterPro" id="IPR001296">
    <property type="entry name" value="Glyco_trans_1"/>
</dbReference>
<sequence length="385" mass="43918">MKNNKLRVLHVIKTLSLGGAEVNLFNLSQAIDTNKFEIHIGYSYGGEFETRFKQLGVRLFKYSNTAYKVKSLASLIIIFRILRYIFKNKIQIVHTHNFNAHVWGGIAARLSGVKVIEHVHDYRYEEPLYLEKRGVRPDQFRLAKYFAKLSDSIVVLTKNNKNLLLRNRIASDRKIKMLLNGINPKFNQSVDGYELRKKHCIPADRRIIFAAARISQEKNIGAVIDIAEISVQRCDKVIFVIAGDGPLKNELEENVKKRNLDNIVRFIGFCPNVKEFLKISNIFIQPTLLELHSITMIEAMSMGVPVLVSQGVGCNDYFITHGENGFLLDPYKPEVWAQTINLLLDNQSLSNTIGNAGSKLIENECDIKKTVKNIENLYYDLVSTM</sequence>
<gene>
    <name evidence="3" type="ORF">KSU1_A0051</name>
</gene>
<dbReference type="PANTHER" id="PTHR45947:SF3">
    <property type="entry name" value="SULFOQUINOVOSYL TRANSFERASE SQD2"/>
    <property type="match status" value="1"/>
</dbReference>